<reference evidence="1 2" key="1">
    <citation type="submission" date="2019-07" db="EMBL/GenBank/DDBJ databases">
        <title>Annotation for the trematode Paragonimus westermani.</title>
        <authorList>
            <person name="Choi Y.-J."/>
        </authorList>
    </citation>
    <scope>NUCLEOTIDE SEQUENCE [LARGE SCALE GENOMIC DNA]</scope>
    <source>
        <strain evidence="1">180907_Pwestermani</strain>
    </source>
</reference>
<dbReference type="EMBL" id="JTDF01000515">
    <property type="protein sequence ID" value="KAF8571449.1"/>
    <property type="molecule type" value="Genomic_DNA"/>
</dbReference>
<dbReference type="AlphaFoldDB" id="A0A8T0DU73"/>
<proteinExistence type="predicted"/>
<organism evidence="1 2">
    <name type="scientific">Paragonimus westermani</name>
    <dbReference type="NCBI Taxonomy" id="34504"/>
    <lineage>
        <taxon>Eukaryota</taxon>
        <taxon>Metazoa</taxon>
        <taxon>Spiralia</taxon>
        <taxon>Lophotrochozoa</taxon>
        <taxon>Platyhelminthes</taxon>
        <taxon>Trematoda</taxon>
        <taxon>Digenea</taxon>
        <taxon>Plagiorchiida</taxon>
        <taxon>Troglotremata</taxon>
        <taxon>Troglotrematidae</taxon>
        <taxon>Paragonimus</taxon>
    </lineage>
</organism>
<name>A0A8T0DU73_9TREM</name>
<sequence length="154" mass="17322">MQLREITSAGTDELNLARPHFTANDYVKSLTEWYSFAHDDAMAVTDLTERVKMCPTTLQQPNYQSASSSCLVVGQSVSRMPTLRQSTWFEVAALTLRHEREPSLVDLTRSIDEKRVLSTTGLFVSFLHIQTVTVSEMLGLLRPNPSLVSTEFII</sequence>
<protein>
    <submittedName>
        <fullName evidence="1">Uncharacterized protein</fullName>
    </submittedName>
</protein>
<evidence type="ECO:0000313" key="1">
    <source>
        <dbReference type="EMBL" id="KAF8571449.1"/>
    </source>
</evidence>
<evidence type="ECO:0000313" key="2">
    <source>
        <dbReference type="Proteomes" id="UP000699462"/>
    </source>
</evidence>
<gene>
    <name evidence="1" type="ORF">P879_09456</name>
</gene>
<accession>A0A8T0DU73</accession>
<keyword evidence="2" id="KW-1185">Reference proteome</keyword>
<dbReference type="Proteomes" id="UP000699462">
    <property type="component" value="Unassembled WGS sequence"/>
</dbReference>
<comment type="caution">
    <text evidence="1">The sequence shown here is derived from an EMBL/GenBank/DDBJ whole genome shotgun (WGS) entry which is preliminary data.</text>
</comment>